<accession>A0A2U1CYK7</accession>
<evidence type="ECO:0000313" key="3">
    <source>
        <dbReference type="Proteomes" id="UP000245887"/>
    </source>
</evidence>
<dbReference type="AlphaFoldDB" id="A0A2U1CYK7"/>
<dbReference type="Proteomes" id="UP000245887">
    <property type="component" value="Unassembled WGS sequence"/>
</dbReference>
<dbReference type="InterPro" id="IPR012654">
    <property type="entry name" value="CHP02391"/>
</dbReference>
<protein>
    <submittedName>
        <fullName evidence="2">Uncharacterized protein (TIGR02391 family)</fullName>
    </submittedName>
</protein>
<evidence type="ECO:0000313" key="2">
    <source>
        <dbReference type="EMBL" id="PVY77582.1"/>
    </source>
</evidence>
<dbReference type="OrthoDB" id="9816482at2"/>
<evidence type="ECO:0000259" key="1">
    <source>
        <dbReference type="Pfam" id="PF09509"/>
    </source>
</evidence>
<comment type="caution">
    <text evidence="2">The sequence shown here is derived from an EMBL/GenBank/DDBJ whole genome shotgun (WGS) entry which is preliminary data.</text>
</comment>
<dbReference type="Pfam" id="PF13589">
    <property type="entry name" value="HATPase_c_3"/>
    <property type="match status" value="1"/>
</dbReference>
<name>A0A2U1CYK7_9GAMM</name>
<dbReference type="SUPFAM" id="SSF55874">
    <property type="entry name" value="ATPase domain of HSP90 chaperone/DNA topoisomerase II/histidine kinase"/>
    <property type="match status" value="1"/>
</dbReference>
<dbReference type="Pfam" id="PF09509">
    <property type="entry name" value="Hypoth_Ymh"/>
    <property type="match status" value="1"/>
</dbReference>
<dbReference type="EMBL" id="QEKQ01000003">
    <property type="protein sequence ID" value="PVY77582.1"/>
    <property type="molecule type" value="Genomic_DNA"/>
</dbReference>
<reference evidence="2 3" key="1">
    <citation type="submission" date="2018-04" db="EMBL/GenBank/DDBJ databases">
        <title>Genomic Encyclopedia of Type Strains, Phase IV (KMG-IV): sequencing the most valuable type-strain genomes for metagenomic binning, comparative biology and taxonomic classification.</title>
        <authorList>
            <person name="Goeker M."/>
        </authorList>
    </citation>
    <scope>NUCLEOTIDE SEQUENCE [LARGE SCALE GENOMIC DNA]</scope>
    <source>
        <strain evidence="2 3">DSM 28688</strain>
    </source>
</reference>
<sequence length="537" mass="60962">MSYDFSLKFDPRTIEHLGVKMYSTLPPALSELISNAYDADAGSVKITFHEQNGEPVSIQVQDNGSGMNADDIQNKFLVIGRDRRKKEGDIPSPKYGRLPTGKKGLGKLALFGLADLITIDACKDGKRNRFTLSWNSLINTDGEYHPDTDIVDEDTERKNQTIIKLSSLKRKTPFNIEALADNLSRIFIVDDSFNIILNHTNGKQAYVTNERRYSQIEREFTWSLDDLNMDLGEFGNEVEGVFITAKTPIPPSSGLRGLTIFSRGKLVNAPEFFSNSTSSHFFQYLTGWIKADFIDLLDEDVISTNRQSINWANPEMEEFRKFLAEVVSKLNSRWRSERRKNKEKSLSKETGINRDEWFSTLPNEIRQPAQRIVTALEGEEGIDESYAPVFQALHEIIPEYPHLHWRHLHDRLKTRVDSYYKNSQYGEAADQGAKVYAEILREMSGSPKDGTQIAEVFALKGDEEPLIKVADLETESGKNIQEGQQHMTRGVMRGFRNPINHAPIDSVVPSTFSELDCLNVLSLFSYLITRLDYVGDD</sequence>
<dbReference type="NCBIfam" id="TIGR02391">
    <property type="entry name" value="hypoth_ymh"/>
    <property type="match status" value="1"/>
</dbReference>
<dbReference type="Gene3D" id="3.30.565.10">
    <property type="entry name" value="Histidine kinase-like ATPase, C-terminal domain"/>
    <property type="match status" value="1"/>
</dbReference>
<proteinExistence type="predicted"/>
<dbReference type="RefSeq" id="WP_116918781.1">
    <property type="nucleotide sequence ID" value="NZ_QEKQ01000003.1"/>
</dbReference>
<dbReference type="InterPro" id="IPR036890">
    <property type="entry name" value="HATPase_C_sf"/>
</dbReference>
<gene>
    <name evidence="2" type="ORF">C8D92_103269</name>
</gene>
<organism evidence="2 3">
    <name type="scientific">Tamilnaduibacter salinus</name>
    <dbReference type="NCBI Taxonomy" id="1484056"/>
    <lineage>
        <taxon>Bacteria</taxon>
        <taxon>Pseudomonadati</taxon>
        <taxon>Pseudomonadota</taxon>
        <taxon>Gammaproteobacteria</taxon>
        <taxon>Pseudomonadales</taxon>
        <taxon>Marinobacteraceae</taxon>
        <taxon>Tamilnaduibacter</taxon>
    </lineage>
</organism>
<feature type="domain" description="Conserved hypothetical protein CHP02391" evidence="1">
    <location>
        <begin position="406"/>
        <end position="531"/>
    </location>
</feature>